<dbReference type="Pfam" id="PF21765">
    <property type="entry name" value="CUB_A2MG"/>
    <property type="match status" value="1"/>
</dbReference>
<dbReference type="Gene3D" id="2.60.40.1930">
    <property type="match status" value="1"/>
</dbReference>
<dbReference type="Pfam" id="PF00207">
    <property type="entry name" value="A2M"/>
    <property type="match status" value="1"/>
</dbReference>
<proteinExistence type="inferred from homology"/>
<feature type="signal peptide" evidence="4">
    <location>
        <begin position="1"/>
        <end position="20"/>
    </location>
</feature>
<keyword evidence="8" id="KW-1185">Reference proteome</keyword>
<sequence>MKYVRYACVAALFCALSALSGCDDNTTPASGSVPQSHVSAPQEQKADAAQREKLAKASAGKPFTLQDSSEIQLDGASTLALTFSVPLDPDQDFSRFAHVVDKEKGKVDGAWELSDNLTELRLRHLEPRRELTITLDPGLKDINGQAFGKRWQSSLTTRDIEPVVGFASRGSLLPTKVVKGLPVMALNISQVDVNFYRVKPESLAAFISQWEYRNSLSNWESDTLLKMADLVYTGRFELNPAANTREKLLLPLGDITPLQQPGVYLAVMNPAGHYNYSNPATLFTLSDIGLSLHHYHQQMDIFTQSLENGSGQQSVDIQLLNEKGQVLANATTDSQGHASLKTPDGAALLLAKHDGQTTMLDLSQPALDLAEFNIGGKPGYSKQFFMFGPRDLYRPGETVVINGLLRDSDGKPVADQPIKLDIVRPDGQVARTTVLQPQNGLYQYRVTLDKNALTGQWHLRANVGDNQARSWDFQVEDFMPERMALRVDVQPQPLAPGADAVFRVQGRYLYGAPASGNTLQGKLFLRPLRDAVPALPGFEFGNISEANLSRSLDEVQTTLDNTGRVDISETSQWSDTTSPVKVIFQASLLESGGRPVTRQREQAVWPADVLPGIRPQFAKKSTYDYRTGTESSQAVVDENSQAGFDIVYARPDGTRVAVNGLAVRLIRERRDYYWNWSEDDGWTSRYDQKDLVEGEQTLNLAAGETGKVSFPVSWGSYRLEVKDPEGNLSSVRFWAGYSWQDNSDGTGAQRPDRVTMKIDKPSYQPGDTIQLHLAAPQAGKGYIMVESSDGPLWWQAIDVPADGMDLSIPVDKTWHRHDLYLSALVVRPGDKTQALTPKRAVGLLHLPLGDQSRRLDVALQAPVKMRPNQPLTVKVQAKSANGALPDKIYVLLSAVDSGVLNITDYVTPDPWQAFLGRKRYGADIYDIYGNVIEGQGRMAALKFGGDGDDLKRGGKPPVNHVNIIAMQAQPVALNAQGEGTVTLPIGDFNGELRLMAQVWSADRFGSSESKVVVAAPLVAELSTPRFLAGGDHSRLMLDLTNLTDKPQHLNINFAASGLLSLDAGNTQSVALAPQQRTALSVPVQAGQGYGDGVLDVTISGISLPGETFNPLSKQWKIGVRPAFPAQTISAGTQLMPGEQWRLPAGWLDGLSASTLEGKLLISGKPPLNLARYISELYAWPYGCLEQTTSGLFPSLYTNRAQLQSLGIKTSSDEKRREAVESGIAHLIEMQLENGGFGLWSKDSAEEYWLTAYATDFLIRASEQGYSVPVAALEKANNRLLRYLQDPGMISVRYSDNLAASRFVVQSYAALVLSRQQKAPLGALRTLWDKRAAAPSGLSLVQLGIALKRMGDTERGEQALLSGIAMPRKTHAWLGDYGSPVRDEALVLSLLEENNLMQNQQPALLSALSQAAWSESWLSTQENNALFLAAHNTAQQGAGWKVQNQNGDTLSGKTDQVSVLSAAQQSALNLTNTGTAPLWVRMDSTGYPEQSPAPYSNVVHIERHYLDTQGNTRSLSNLHSGELVLVWLDVWADKRVPDALVVDLLPAGLELENQNLASSSASLSENGSQVQNLINQMQQEDIQHIEFRDDRFVAAMALSEGQHSTLVYLARAVTPGVYQVPVPQVESMYVPQWRSTGNTMGLLHVVP</sequence>
<dbReference type="STRING" id="1691903.A9B99_18980"/>
<dbReference type="PANTHER" id="PTHR40094:SF1">
    <property type="entry name" value="UBIQUITIN DOMAIN-CONTAINING PROTEIN"/>
    <property type="match status" value="1"/>
</dbReference>
<dbReference type="Pfam" id="PF07678">
    <property type="entry name" value="TED_complement"/>
    <property type="match status" value="1"/>
</dbReference>
<dbReference type="RefSeq" id="WP_064595986.1">
    <property type="nucleotide sequence ID" value="NZ_LYRP01000003.1"/>
</dbReference>
<name>A0A1B7L6K7_9ENTR</name>
<feature type="domain" description="Alpha-2-macroglobulin" evidence="6">
    <location>
        <begin position="964"/>
        <end position="1053"/>
    </location>
</feature>
<dbReference type="SMART" id="SM01419">
    <property type="entry name" value="Thiol-ester_cl"/>
    <property type="match status" value="1"/>
</dbReference>
<dbReference type="InterPro" id="IPR049120">
    <property type="entry name" value="A2M_bMG2"/>
</dbReference>
<dbReference type="GO" id="GO:0004866">
    <property type="term" value="F:endopeptidase inhibitor activity"/>
    <property type="evidence" value="ECO:0007669"/>
    <property type="project" value="UniProtKB-UniRule"/>
</dbReference>
<evidence type="ECO:0000256" key="3">
    <source>
        <dbReference type="PIRNR" id="PIRNR038980"/>
    </source>
</evidence>
<evidence type="ECO:0000313" key="8">
    <source>
        <dbReference type="Proteomes" id="UP000078225"/>
    </source>
</evidence>
<organism evidence="7 8">
    <name type="scientific">Mangrovibacter phragmitis</name>
    <dbReference type="NCBI Taxonomy" id="1691903"/>
    <lineage>
        <taxon>Bacteria</taxon>
        <taxon>Pseudomonadati</taxon>
        <taxon>Pseudomonadota</taxon>
        <taxon>Gammaproteobacteria</taxon>
        <taxon>Enterobacterales</taxon>
        <taxon>Enterobacteriaceae</taxon>
        <taxon>Mangrovibacter</taxon>
    </lineage>
</organism>
<dbReference type="Pfam" id="PF07703">
    <property type="entry name" value="A2M_BRD"/>
    <property type="match status" value="1"/>
</dbReference>
<dbReference type="Pfam" id="PF01835">
    <property type="entry name" value="MG2"/>
    <property type="match status" value="1"/>
</dbReference>
<dbReference type="InterPro" id="IPR002890">
    <property type="entry name" value="MG2"/>
</dbReference>
<dbReference type="InterPro" id="IPR041203">
    <property type="entry name" value="Bact_A2M_MG5"/>
</dbReference>
<dbReference type="Pfam" id="PF17972">
    <property type="entry name" value="bMG5"/>
    <property type="match status" value="1"/>
</dbReference>
<dbReference type="PANTHER" id="PTHR40094">
    <property type="entry name" value="ALPHA-2-MACROGLOBULIN HOMOLOG"/>
    <property type="match status" value="1"/>
</dbReference>
<dbReference type="SMART" id="SM01360">
    <property type="entry name" value="A2M"/>
    <property type="match status" value="1"/>
</dbReference>
<keyword evidence="2 4" id="KW-0732">Signal</keyword>
<dbReference type="PROSITE" id="PS51257">
    <property type="entry name" value="PROKAR_LIPOPROTEIN"/>
    <property type="match status" value="1"/>
</dbReference>
<dbReference type="InterPro" id="IPR011626">
    <property type="entry name" value="Alpha-macroglobulin_TED"/>
</dbReference>
<keyword evidence="3" id="KW-0472">Membrane</keyword>
<dbReference type="InterPro" id="IPR041462">
    <property type="entry name" value="Bact_A2M_MG6"/>
</dbReference>
<feature type="domain" description="Alpha-2-macroglobulin bait region" evidence="5">
    <location>
        <begin position="754"/>
        <end position="902"/>
    </location>
</feature>
<dbReference type="Pfam" id="PF17973">
    <property type="entry name" value="bMG10"/>
    <property type="match status" value="1"/>
</dbReference>
<dbReference type="InterPro" id="IPR011625">
    <property type="entry name" value="A2M_N_BRD"/>
</dbReference>
<protein>
    <recommendedName>
        <fullName evidence="3">Alpha-2-macroglobulin</fullName>
    </recommendedName>
</protein>
<dbReference type="GO" id="GO:0005615">
    <property type="term" value="C:extracellular space"/>
    <property type="evidence" value="ECO:0007669"/>
    <property type="project" value="InterPro"/>
</dbReference>
<dbReference type="InterPro" id="IPR049122">
    <property type="entry name" value="A2MG_CUB"/>
</dbReference>
<dbReference type="Pfam" id="PF11974">
    <property type="entry name" value="bMG3"/>
    <property type="match status" value="1"/>
</dbReference>
<dbReference type="OrthoDB" id="9767116at2"/>
<dbReference type="InterPro" id="IPR040639">
    <property type="entry name" value="A2MG_MG1"/>
</dbReference>
<dbReference type="Pfam" id="PF17962">
    <property type="entry name" value="bMG6"/>
    <property type="match status" value="1"/>
</dbReference>
<dbReference type="PIRSF" id="PIRSF038980">
    <property type="entry name" value="A2M_bac"/>
    <property type="match status" value="1"/>
</dbReference>
<keyword evidence="3" id="KW-1003">Cell membrane</keyword>
<dbReference type="Pfam" id="PF17970">
    <property type="entry name" value="bMG1"/>
    <property type="match status" value="1"/>
</dbReference>
<dbReference type="Pfam" id="PF21142">
    <property type="entry name" value="A2M_bMG2"/>
    <property type="match status" value="1"/>
</dbReference>
<comment type="caution">
    <text evidence="7">The sequence shown here is derived from an EMBL/GenBank/DDBJ whole genome shotgun (WGS) entry which is preliminary data.</text>
</comment>
<dbReference type="InterPro" id="IPR047565">
    <property type="entry name" value="Alpha-macroglob_thiol-ester_cl"/>
</dbReference>
<dbReference type="InterPro" id="IPR001599">
    <property type="entry name" value="Macroglobln_a2"/>
</dbReference>
<gene>
    <name evidence="7" type="ORF">A9B99_18980</name>
</gene>
<comment type="similarity">
    <text evidence="1">Belongs to the protease inhibitor I39 (alpha-2-macroglobulin) family. Bacterial alpha-2-macroglobulin subfamily.</text>
</comment>
<reference evidence="8" key="1">
    <citation type="submission" date="2016-05" db="EMBL/GenBank/DDBJ databases">
        <authorList>
            <person name="Behera P."/>
            <person name="Vaishampayan P."/>
            <person name="Singh N."/>
            <person name="Raina V."/>
            <person name="Suar M."/>
            <person name="Pattnaik A."/>
            <person name="Rastogi G."/>
        </authorList>
    </citation>
    <scope>NUCLEOTIDE SEQUENCE [LARGE SCALE GENOMIC DNA]</scope>
    <source>
        <strain evidence="8">MP23</strain>
    </source>
</reference>
<feature type="chain" id="PRO_5008596720" description="Alpha-2-macroglobulin" evidence="4">
    <location>
        <begin position="21"/>
        <end position="1646"/>
    </location>
</feature>
<dbReference type="InterPro" id="IPR026284">
    <property type="entry name" value="A2MG_proteobact"/>
</dbReference>
<dbReference type="SUPFAM" id="SSF48239">
    <property type="entry name" value="Terpenoid cyclases/Protein prenyltransferases"/>
    <property type="match status" value="1"/>
</dbReference>
<dbReference type="SMART" id="SM01359">
    <property type="entry name" value="A2M_N_2"/>
    <property type="match status" value="1"/>
</dbReference>
<evidence type="ECO:0000313" key="7">
    <source>
        <dbReference type="EMBL" id="OAT77963.1"/>
    </source>
</evidence>
<dbReference type="CDD" id="cd02891">
    <property type="entry name" value="A2M_like"/>
    <property type="match status" value="1"/>
</dbReference>
<dbReference type="EMBL" id="LYRP01000003">
    <property type="protein sequence ID" value="OAT77963.1"/>
    <property type="molecule type" value="Genomic_DNA"/>
</dbReference>
<dbReference type="Gene3D" id="1.50.10.20">
    <property type="match status" value="1"/>
</dbReference>
<evidence type="ECO:0000256" key="2">
    <source>
        <dbReference type="ARBA" id="ARBA00022729"/>
    </source>
</evidence>
<keyword evidence="3" id="KW-0646">Protease inhibitor</keyword>
<evidence type="ECO:0000256" key="4">
    <source>
        <dbReference type="SAM" id="SignalP"/>
    </source>
</evidence>
<accession>A0A1B7L6K7</accession>
<dbReference type="InterPro" id="IPR051802">
    <property type="entry name" value="YfhM-like"/>
</dbReference>
<comment type="function">
    <text evidence="3">Protects the bacterial cell from host peptidases.</text>
</comment>
<dbReference type="InterPro" id="IPR008930">
    <property type="entry name" value="Terpenoid_cyclase/PrenylTrfase"/>
</dbReference>
<dbReference type="InterPro" id="IPR041246">
    <property type="entry name" value="Bact_MG10"/>
</dbReference>
<evidence type="ECO:0000259" key="5">
    <source>
        <dbReference type="SMART" id="SM01359"/>
    </source>
</evidence>
<evidence type="ECO:0000256" key="1">
    <source>
        <dbReference type="ARBA" id="ARBA00010556"/>
    </source>
</evidence>
<dbReference type="Proteomes" id="UP000078225">
    <property type="component" value="Unassembled WGS sequence"/>
</dbReference>
<evidence type="ECO:0000259" key="6">
    <source>
        <dbReference type="SMART" id="SM01360"/>
    </source>
</evidence>
<dbReference type="InterPro" id="IPR021868">
    <property type="entry name" value="Alpha_2_Macroglob_MG3"/>
</dbReference>